<reference evidence="9" key="1">
    <citation type="submission" date="2021-02" db="EMBL/GenBank/DDBJ databases">
        <authorList>
            <person name="Nowell W R."/>
        </authorList>
    </citation>
    <scope>NUCLEOTIDE SEQUENCE</scope>
    <source>
        <strain evidence="9">Ploen Becks lab</strain>
    </source>
</reference>
<evidence type="ECO:0000256" key="4">
    <source>
        <dbReference type="ARBA" id="ARBA00023319"/>
    </source>
</evidence>
<dbReference type="InterPro" id="IPR003598">
    <property type="entry name" value="Ig_sub2"/>
</dbReference>
<organism evidence="9 10">
    <name type="scientific">Brachionus calyciflorus</name>
    <dbReference type="NCBI Taxonomy" id="104777"/>
    <lineage>
        <taxon>Eukaryota</taxon>
        <taxon>Metazoa</taxon>
        <taxon>Spiralia</taxon>
        <taxon>Gnathifera</taxon>
        <taxon>Rotifera</taxon>
        <taxon>Eurotatoria</taxon>
        <taxon>Monogononta</taxon>
        <taxon>Pseudotrocha</taxon>
        <taxon>Ploima</taxon>
        <taxon>Brachionidae</taxon>
        <taxon>Brachionus</taxon>
    </lineage>
</organism>
<dbReference type="SMART" id="SM00408">
    <property type="entry name" value="IGc2"/>
    <property type="match status" value="1"/>
</dbReference>
<dbReference type="Proteomes" id="UP000663879">
    <property type="component" value="Unassembled WGS sequence"/>
</dbReference>
<dbReference type="InterPro" id="IPR003599">
    <property type="entry name" value="Ig_sub"/>
</dbReference>
<feature type="signal peptide" evidence="7">
    <location>
        <begin position="1"/>
        <end position="15"/>
    </location>
</feature>
<dbReference type="InterPro" id="IPR051170">
    <property type="entry name" value="Neural/epithelial_adhesion"/>
</dbReference>
<name>A0A814AAN5_9BILA</name>
<feature type="region of interest" description="Disordered" evidence="5">
    <location>
        <begin position="235"/>
        <end position="265"/>
    </location>
</feature>
<dbReference type="InterPro" id="IPR007110">
    <property type="entry name" value="Ig-like_dom"/>
</dbReference>
<dbReference type="Gene3D" id="2.60.40.10">
    <property type="entry name" value="Immunoglobulins"/>
    <property type="match status" value="1"/>
</dbReference>
<dbReference type="OrthoDB" id="5970915at2759"/>
<dbReference type="FunFam" id="2.60.40.10:FF:000107">
    <property type="entry name" value="Myosin, light chain kinase a"/>
    <property type="match status" value="1"/>
</dbReference>
<evidence type="ECO:0000256" key="5">
    <source>
        <dbReference type="SAM" id="MobiDB-lite"/>
    </source>
</evidence>
<feature type="transmembrane region" description="Helical" evidence="6">
    <location>
        <begin position="208"/>
        <end position="229"/>
    </location>
</feature>
<dbReference type="EMBL" id="CAJNOC010002060">
    <property type="protein sequence ID" value="CAF0910015.1"/>
    <property type="molecule type" value="Genomic_DNA"/>
</dbReference>
<dbReference type="PANTHER" id="PTHR12231:SF253">
    <property type="entry name" value="DPR-INTERACTING PROTEIN ETA, ISOFORM B-RELATED"/>
    <property type="match status" value="1"/>
</dbReference>
<dbReference type="AlphaFoldDB" id="A0A814AAN5"/>
<dbReference type="InterPro" id="IPR036179">
    <property type="entry name" value="Ig-like_dom_sf"/>
</dbReference>
<evidence type="ECO:0000313" key="10">
    <source>
        <dbReference type="Proteomes" id="UP000663879"/>
    </source>
</evidence>
<keyword evidence="6" id="KW-1133">Transmembrane helix</keyword>
<dbReference type="PROSITE" id="PS50835">
    <property type="entry name" value="IG_LIKE"/>
    <property type="match status" value="1"/>
</dbReference>
<dbReference type="SMART" id="SM00409">
    <property type="entry name" value="IG"/>
    <property type="match status" value="1"/>
</dbReference>
<feature type="chain" id="PRO_5032439311" description="Ig-like domain-containing protein" evidence="7">
    <location>
        <begin position="16"/>
        <end position="265"/>
    </location>
</feature>
<keyword evidence="1 7" id="KW-0732">Signal</keyword>
<gene>
    <name evidence="9" type="ORF">OXX778_LOCUS11852</name>
</gene>
<dbReference type="PANTHER" id="PTHR12231">
    <property type="entry name" value="CTX-RELATED TYPE I TRANSMEMBRANE PROTEIN"/>
    <property type="match status" value="1"/>
</dbReference>
<sequence>MNFLLKAAILTICLANFIYTEDAKIVKVKFNYKQKTTLDCSEFENAEYWKEITVDGNKTEVQISDNDKHVSFDDNKKLVLNDLRAEHIRHSNYFCKAFGKKVVTFEKQVGPFISKPEKVSQTVTEGGNVEIKCAALYGDESLTWVWTKNGTEIKPDDRYSIVNTENTTTLTFKNVQQDDKGEYECELRNDYGEHKEIIKIRVKDALAALWPFLAIVAEVVILCLIILIYEKKCSKKPNSNEEENEQAQNLMGKDNADLKKRTTKA</sequence>
<evidence type="ECO:0000256" key="1">
    <source>
        <dbReference type="ARBA" id="ARBA00022729"/>
    </source>
</evidence>
<keyword evidence="4" id="KW-0393">Immunoglobulin domain</keyword>
<dbReference type="InterPro" id="IPR013783">
    <property type="entry name" value="Ig-like_fold"/>
</dbReference>
<evidence type="ECO:0000313" key="9">
    <source>
        <dbReference type="EMBL" id="CAF0910015.1"/>
    </source>
</evidence>
<proteinExistence type="predicted"/>
<dbReference type="Pfam" id="PF07679">
    <property type="entry name" value="I-set"/>
    <property type="match status" value="1"/>
</dbReference>
<evidence type="ECO:0000256" key="2">
    <source>
        <dbReference type="ARBA" id="ARBA00022737"/>
    </source>
</evidence>
<evidence type="ECO:0000256" key="7">
    <source>
        <dbReference type="SAM" id="SignalP"/>
    </source>
</evidence>
<keyword evidence="2" id="KW-0677">Repeat</keyword>
<dbReference type="InterPro" id="IPR013098">
    <property type="entry name" value="Ig_I-set"/>
</dbReference>
<keyword evidence="3" id="KW-1015">Disulfide bond</keyword>
<evidence type="ECO:0000256" key="3">
    <source>
        <dbReference type="ARBA" id="ARBA00023157"/>
    </source>
</evidence>
<evidence type="ECO:0000256" key="6">
    <source>
        <dbReference type="SAM" id="Phobius"/>
    </source>
</evidence>
<keyword evidence="6" id="KW-0812">Transmembrane</keyword>
<feature type="domain" description="Ig-like" evidence="8">
    <location>
        <begin position="111"/>
        <end position="201"/>
    </location>
</feature>
<evidence type="ECO:0000259" key="8">
    <source>
        <dbReference type="PROSITE" id="PS50835"/>
    </source>
</evidence>
<feature type="compositionally biased region" description="Basic and acidic residues" evidence="5">
    <location>
        <begin position="254"/>
        <end position="265"/>
    </location>
</feature>
<protein>
    <recommendedName>
        <fullName evidence="8">Ig-like domain-containing protein</fullName>
    </recommendedName>
</protein>
<dbReference type="SUPFAM" id="SSF48726">
    <property type="entry name" value="Immunoglobulin"/>
    <property type="match status" value="1"/>
</dbReference>
<comment type="caution">
    <text evidence="9">The sequence shown here is derived from an EMBL/GenBank/DDBJ whole genome shotgun (WGS) entry which is preliminary data.</text>
</comment>
<keyword evidence="6" id="KW-0472">Membrane</keyword>
<dbReference type="GO" id="GO:0043005">
    <property type="term" value="C:neuron projection"/>
    <property type="evidence" value="ECO:0007669"/>
    <property type="project" value="TreeGrafter"/>
</dbReference>
<keyword evidence="10" id="KW-1185">Reference proteome</keyword>
<accession>A0A814AAN5</accession>